<dbReference type="InParanoid" id="C7YXG8"/>
<evidence type="ECO:0000313" key="4">
    <source>
        <dbReference type="Proteomes" id="UP000005206"/>
    </source>
</evidence>
<dbReference type="eggNOG" id="KOG0134">
    <property type="taxonomic scope" value="Eukaryota"/>
</dbReference>
<dbReference type="OMA" id="YEGTLMC"/>
<dbReference type="GO" id="GO:0003959">
    <property type="term" value="F:NADPH dehydrogenase activity"/>
    <property type="evidence" value="ECO:0007669"/>
    <property type="project" value="TreeGrafter"/>
</dbReference>
<dbReference type="AlphaFoldDB" id="C7YXG8"/>
<dbReference type="CDD" id="cd02933">
    <property type="entry name" value="OYE_like_FMN"/>
    <property type="match status" value="1"/>
</dbReference>
<dbReference type="HOGENOM" id="CLU_012153_0_0_1"/>
<dbReference type="EMBL" id="GG698902">
    <property type="protein sequence ID" value="EEU43337.1"/>
    <property type="molecule type" value="Genomic_DNA"/>
</dbReference>
<evidence type="ECO:0000256" key="1">
    <source>
        <dbReference type="ARBA" id="ARBA00022630"/>
    </source>
</evidence>
<organism evidence="3 4">
    <name type="scientific">Fusarium vanettenii (strain ATCC MYA-4622 / CBS 123669 / FGSC 9596 / NRRL 45880 / 77-13-4)</name>
    <name type="common">Fusarium solani subsp. pisi</name>
    <dbReference type="NCBI Taxonomy" id="660122"/>
    <lineage>
        <taxon>Eukaryota</taxon>
        <taxon>Fungi</taxon>
        <taxon>Dikarya</taxon>
        <taxon>Ascomycota</taxon>
        <taxon>Pezizomycotina</taxon>
        <taxon>Sordariomycetes</taxon>
        <taxon>Hypocreomycetidae</taxon>
        <taxon>Hypocreales</taxon>
        <taxon>Nectriaceae</taxon>
        <taxon>Fusarium</taxon>
        <taxon>Fusarium solani species complex</taxon>
        <taxon>Fusarium vanettenii</taxon>
    </lineage>
</organism>
<keyword evidence="4" id="KW-1185">Reference proteome</keyword>
<dbReference type="Gene3D" id="3.20.20.70">
    <property type="entry name" value="Aldolase class I"/>
    <property type="match status" value="1"/>
</dbReference>
<gene>
    <name evidence="3" type="ORF">NECHADRAFT_45190</name>
</gene>
<dbReference type="InterPro" id="IPR045247">
    <property type="entry name" value="Oye-like"/>
</dbReference>
<reference evidence="3 4" key="1">
    <citation type="journal article" date="2009" name="PLoS Genet.">
        <title>The genome of Nectria haematococca: contribution of supernumerary chromosomes to gene expansion.</title>
        <authorList>
            <person name="Coleman J.J."/>
            <person name="Rounsley S.D."/>
            <person name="Rodriguez-Carres M."/>
            <person name="Kuo A."/>
            <person name="Wasmann C.C."/>
            <person name="Grimwood J."/>
            <person name="Schmutz J."/>
            <person name="Taga M."/>
            <person name="White G.J."/>
            <person name="Zhou S."/>
            <person name="Schwartz D.C."/>
            <person name="Freitag M."/>
            <person name="Ma L.J."/>
            <person name="Danchin E.G."/>
            <person name="Henrissat B."/>
            <person name="Coutinho P.M."/>
            <person name="Nelson D.R."/>
            <person name="Straney D."/>
            <person name="Napoli C.A."/>
            <person name="Barker B.M."/>
            <person name="Gribskov M."/>
            <person name="Rep M."/>
            <person name="Kroken S."/>
            <person name="Molnar I."/>
            <person name="Rensing C."/>
            <person name="Kennell J.C."/>
            <person name="Zamora J."/>
            <person name="Farman M.L."/>
            <person name="Selker E.U."/>
            <person name="Salamov A."/>
            <person name="Shapiro H."/>
            <person name="Pangilinan J."/>
            <person name="Lindquist E."/>
            <person name="Lamers C."/>
            <person name="Grigoriev I.V."/>
            <person name="Geiser D.M."/>
            <person name="Covert S.F."/>
            <person name="Temporini E."/>
            <person name="Vanetten H.D."/>
        </authorList>
    </citation>
    <scope>NUCLEOTIDE SEQUENCE [LARGE SCALE GENOMIC DNA]</scope>
    <source>
        <strain evidence="4">ATCC MYA-4622 / CBS 123669 / FGSC 9596 / NRRL 45880 / 77-13-4</strain>
    </source>
</reference>
<dbReference type="InterPro" id="IPR013785">
    <property type="entry name" value="Aldolase_TIM"/>
</dbReference>
<proteinExistence type="predicted"/>
<dbReference type="KEGG" id="nhe:NECHADRAFT_45190"/>
<name>C7YXG8_FUSV7</name>
<accession>C7YXG8</accession>
<evidence type="ECO:0000313" key="3">
    <source>
        <dbReference type="EMBL" id="EEU43337.1"/>
    </source>
</evidence>
<dbReference type="OrthoDB" id="276546at2759"/>
<dbReference type="InterPro" id="IPR001155">
    <property type="entry name" value="OxRdtase_FMN_N"/>
</dbReference>
<dbReference type="PANTHER" id="PTHR22893">
    <property type="entry name" value="NADH OXIDOREDUCTASE-RELATED"/>
    <property type="match status" value="1"/>
</dbReference>
<feature type="domain" description="NADH:flavin oxidoreductase/NADH oxidase N-terminal" evidence="2">
    <location>
        <begin position="3"/>
        <end position="332"/>
    </location>
</feature>
<dbReference type="Pfam" id="PF00724">
    <property type="entry name" value="Oxidored_FMN"/>
    <property type="match status" value="1"/>
</dbReference>
<evidence type="ECO:0000259" key="2">
    <source>
        <dbReference type="Pfam" id="PF00724"/>
    </source>
</evidence>
<dbReference type="FunCoup" id="C7YXG8">
    <property type="interactions" value="835"/>
</dbReference>
<dbReference type="VEuPathDB" id="FungiDB:NECHADRAFT_45190"/>
<dbReference type="Proteomes" id="UP000005206">
    <property type="component" value="Chromosome 7"/>
</dbReference>
<keyword evidence="1" id="KW-0285">Flavoprotein</keyword>
<dbReference type="GeneID" id="9666282"/>
<sequence length="361" mass="39520">MAKLFTPLKVGAMSLSQRIAMAPMTRLRASDSHVPLPSVKEYYKQRASAPGSLVVTEATVISPRHGGYANVPGIYNQSQIDAWREVTSAVHANGSYIFLQLWALGRAANPQSLQQAGHQMVSSSDVPMKSAFSDEMHYPTPLTEDGIHGAISDFAVAAKNAISAGFDGVEIHGANGYLVDQFIQDVSNKRTDNWGGSIENRSRFAVEVTRAVVEAVGRERTAIRLSPWSKYQGMRMDDPVPQFSDLVHRLADFKLAYLHACESDAKQSGEDIKFILDTYADASPVLVAGNYDAASAKNAVDVEYANHDVVVAFGRPYISNPDLVFKAKKGIEFAPFDPKTMYAQSDEGYIDYPFAQEAKDE</sequence>
<dbReference type="RefSeq" id="XP_003049050.1">
    <property type="nucleotide sequence ID" value="XM_003049004.1"/>
</dbReference>
<dbReference type="GO" id="GO:0010181">
    <property type="term" value="F:FMN binding"/>
    <property type="evidence" value="ECO:0007669"/>
    <property type="project" value="InterPro"/>
</dbReference>
<dbReference type="FunFam" id="3.20.20.70:FF:000138">
    <property type="entry name" value="NADPH dehydrogenase 1"/>
    <property type="match status" value="1"/>
</dbReference>
<protein>
    <recommendedName>
        <fullName evidence="2">NADH:flavin oxidoreductase/NADH oxidase N-terminal domain-containing protein</fullName>
    </recommendedName>
</protein>
<dbReference type="PANTHER" id="PTHR22893:SF91">
    <property type="entry name" value="NADPH DEHYDROGENASE 2-RELATED"/>
    <property type="match status" value="1"/>
</dbReference>
<dbReference type="SUPFAM" id="SSF51395">
    <property type="entry name" value="FMN-linked oxidoreductases"/>
    <property type="match status" value="1"/>
</dbReference>